<evidence type="ECO:0000313" key="3">
    <source>
        <dbReference type="EMBL" id="GFP33463.1"/>
    </source>
</evidence>
<evidence type="ECO:0000259" key="1">
    <source>
        <dbReference type="Pfam" id="PF00549"/>
    </source>
</evidence>
<dbReference type="Pfam" id="PF00549">
    <property type="entry name" value="Ligase_CoA"/>
    <property type="match status" value="1"/>
</dbReference>
<evidence type="ECO:0000259" key="2">
    <source>
        <dbReference type="Pfam" id="PF02629"/>
    </source>
</evidence>
<dbReference type="AlphaFoldDB" id="A0A6V8PMK1"/>
<feature type="domain" description="CoA-binding" evidence="2">
    <location>
        <begin position="4"/>
        <end position="76"/>
    </location>
</feature>
<protein>
    <submittedName>
        <fullName evidence="3">FdrA protein</fullName>
    </submittedName>
</protein>
<proteinExistence type="predicted"/>
<name>A0A6V8PMK1_9ACTN</name>
<dbReference type="Gene3D" id="3.40.50.261">
    <property type="entry name" value="Succinyl-CoA synthetase domains"/>
    <property type="match status" value="2"/>
</dbReference>
<feature type="non-terminal residue" evidence="3">
    <location>
        <position position="1"/>
    </location>
</feature>
<feature type="domain" description="ATP-citrate synthase/succinyl-CoA ligase C-terminal" evidence="1">
    <location>
        <begin position="138"/>
        <end position="225"/>
    </location>
</feature>
<comment type="caution">
    <text evidence="3">The sequence shown here is derived from an EMBL/GenBank/DDBJ whole genome shotgun (WGS) entry which is preliminary data.</text>
</comment>
<dbReference type="GO" id="GO:0003824">
    <property type="term" value="F:catalytic activity"/>
    <property type="evidence" value="ECO:0007669"/>
    <property type="project" value="InterPro"/>
</dbReference>
<feature type="non-terminal residue" evidence="3">
    <location>
        <position position="266"/>
    </location>
</feature>
<reference evidence="3 4" key="1">
    <citation type="journal article" date="2020" name="Front. Microbiol.">
        <title>Single-cell genomics of novel Actinobacteria with the Wood-Ljungdahl pathway discovered in a serpentinizing system.</title>
        <authorList>
            <person name="Merino N."/>
            <person name="Kawai M."/>
            <person name="Boyd E.S."/>
            <person name="Colman D.R."/>
            <person name="McGlynn S.E."/>
            <person name="Nealson K.H."/>
            <person name="Kurokawa K."/>
            <person name="Hongoh Y."/>
        </authorList>
    </citation>
    <scope>NUCLEOTIDE SEQUENCE [LARGE SCALE GENOMIC DNA]</scope>
    <source>
        <strain evidence="3 4">S42</strain>
    </source>
</reference>
<dbReference type="Pfam" id="PF02629">
    <property type="entry name" value="CoA_binding"/>
    <property type="match status" value="1"/>
</dbReference>
<accession>A0A6V8PMK1</accession>
<organism evidence="3 4">
    <name type="scientific">Candidatus Hakubella thermalkaliphila</name>
    <dbReference type="NCBI Taxonomy" id="2754717"/>
    <lineage>
        <taxon>Bacteria</taxon>
        <taxon>Bacillati</taxon>
        <taxon>Actinomycetota</taxon>
        <taxon>Actinomycetota incertae sedis</taxon>
        <taxon>Candidatus Hakubellales</taxon>
        <taxon>Candidatus Hakubellaceae</taxon>
        <taxon>Candidatus Hakubella</taxon>
    </lineage>
</organism>
<sequence>TLIDRLGGGISHAIGTGGRDLSEEVGGLTMLQGIAALAKDPFTKVLVVISKPPSDSVAKKVVFALEASGKPAVVCFLGRSGGEEGKRVRFAETLEEAAFLAVVLGGGVSEQGKEDALGAKAAEEGKRLKEEQRYLRGLFSGGTLCAEALFLLSKKGITAWSNIHPESKLKLVTLWTRRKHCMVDLGDGVFTVGRPHPMIDPTLRVERILREAEEPETAIPVLRIVVKTSAIHLGSKTRGLAPIQAGSPRPKRKDKPTMIRFLWEVR</sequence>
<dbReference type="SUPFAM" id="SSF52210">
    <property type="entry name" value="Succinyl-CoA synthetase domains"/>
    <property type="match status" value="1"/>
</dbReference>
<dbReference type="InterPro" id="IPR003781">
    <property type="entry name" value="CoA-bd"/>
</dbReference>
<dbReference type="InterPro" id="IPR005811">
    <property type="entry name" value="SUCC_ACL_C"/>
</dbReference>
<evidence type="ECO:0000313" key="4">
    <source>
        <dbReference type="Proteomes" id="UP000568877"/>
    </source>
</evidence>
<dbReference type="Proteomes" id="UP000568877">
    <property type="component" value="Unassembled WGS sequence"/>
</dbReference>
<gene>
    <name evidence="3" type="ORF">HKBW3S42_01799</name>
</gene>
<dbReference type="InterPro" id="IPR016102">
    <property type="entry name" value="Succinyl-CoA_synth-like"/>
</dbReference>
<dbReference type="EMBL" id="BLSA01000491">
    <property type="protein sequence ID" value="GFP33463.1"/>
    <property type="molecule type" value="Genomic_DNA"/>
</dbReference>